<dbReference type="Gene3D" id="3.30.497.10">
    <property type="entry name" value="Antithrombin, subunit I, domain 2"/>
    <property type="match status" value="1"/>
</dbReference>
<feature type="domain" description="Serpin" evidence="1">
    <location>
        <begin position="1"/>
        <end position="83"/>
    </location>
</feature>
<dbReference type="EMBL" id="BTSX01000001">
    <property type="protein sequence ID" value="GMS78599.1"/>
    <property type="molecule type" value="Genomic_DNA"/>
</dbReference>
<dbReference type="Pfam" id="PF00079">
    <property type="entry name" value="Serpin"/>
    <property type="match status" value="1"/>
</dbReference>
<evidence type="ECO:0000313" key="3">
    <source>
        <dbReference type="Proteomes" id="UP001432027"/>
    </source>
</evidence>
<name>A0AAV5SBE5_9BILA</name>
<dbReference type="AlphaFoldDB" id="A0AAV5SBE5"/>
<feature type="non-terminal residue" evidence="2">
    <location>
        <position position="1"/>
    </location>
</feature>
<dbReference type="InterPro" id="IPR036186">
    <property type="entry name" value="Serpin_sf"/>
</dbReference>
<sequence length="84" mass="9176">SIVHDGANGATQKELTDLLLNGCSPSDVTAFYSSLALSLPSSNETGVAFKSANRLYIDDKITLKNDYQKHVEDNYKAKVENLNL</sequence>
<reference evidence="2" key="1">
    <citation type="submission" date="2023-10" db="EMBL/GenBank/DDBJ databases">
        <title>Genome assembly of Pristionchus species.</title>
        <authorList>
            <person name="Yoshida K."/>
            <person name="Sommer R.J."/>
        </authorList>
    </citation>
    <scope>NUCLEOTIDE SEQUENCE</scope>
    <source>
        <strain evidence="2">RS0144</strain>
    </source>
</reference>
<dbReference type="SUPFAM" id="SSF56574">
    <property type="entry name" value="Serpins"/>
    <property type="match status" value="1"/>
</dbReference>
<accession>A0AAV5SBE5</accession>
<dbReference type="InterPro" id="IPR042178">
    <property type="entry name" value="Serpin_sf_1"/>
</dbReference>
<evidence type="ECO:0000259" key="1">
    <source>
        <dbReference type="Pfam" id="PF00079"/>
    </source>
</evidence>
<gene>
    <name evidence="2" type="ORF">PENTCL1PPCAC_774</name>
</gene>
<organism evidence="2 3">
    <name type="scientific">Pristionchus entomophagus</name>
    <dbReference type="NCBI Taxonomy" id="358040"/>
    <lineage>
        <taxon>Eukaryota</taxon>
        <taxon>Metazoa</taxon>
        <taxon>Ecdysozoa</taxon>
        <taxon>Nematoda</taxon>
        <taxon>Chromadorea</taxon>
        <taxon>Rhabditida</taxon>
        <taxon>Rhabditina</taxon>
        <taxon>Diplogasteromorpha</taxon>
        <taxon>Diplogasteroidea</taxon>
        <taxon>Neodiplogasteridae</taxon>
        <taxon>Pristionchus</taxon>
    </lineage>
</organism>
<protein>
    <recommendedName>
        <fullName evidence="1">Serpin domain-containing protein</fullName>
    </recommendedName>
</protein>
<keyword evidence="3" id="KW-1185">Reference proteome</keyword>
<dbReference type="InterPro" id="IPR023796">
    <property type="entry name" value="Serpin_dom"/>
</dbReference>
<comment type="caution">
    <text evidence="2">The sequence shown here is derived from an EMBL/GenBank/DDBJ whole genome shotgun (WGS) entry which is preliminary data.</text>
</comment>
<proteinExistence type="predicted"/>
<evidence type="ECO:0000313" key="2">
    <source>
        <dbReference type="EMBL" id="GMS78599.1"/>
    </source>
</evidence>
<dbReference type="Proteomes" id="UP001432027">
    <property type="component" value="Unassembled WGS sequence"/>
</dbReference>